<dbReference type="KEGG" id="palb:EJC50_18920"/>
<gene>
    <name evidence="3" type="ORF">EJC50_18920</name>
</gene>
<reference evidence="4" key="1">
    <citation type="submission" date="2018-12" db="EMBL/GenBank/DDBJ databases">
        <title>Genome sequence of Peanibacillus sp.</title>
        <authorList>
            <person name="Subramani G."/>
            <person name="Srinivasan S."/>
            <person name="Kim M.K."/>
        </authorList>
    </citation>
    <scope>NUCLEOTIDE SEQUENCE [LARGE SCALE GENOMIC DNA]</scope>
    <source>
        <strain evidence="4">18JY67-1</strain>
    </source>
</reference>
<evidence type="ECO:0000313" key="4">
    <source>
        <dbReference type="Proteomes" id="UP000272528"/>
    </source>
</evidence>
<evidence type="ECO:0000256" key="1">
    <source>
        <dbReference type="SAM" id="MobiDB-lite"/>
    </source>
</evidence>
<dbReference type="EMBL" id="CP034437">
    <property type="protein sequence ID" value="AZN41517.1"/>
    <property type="molecule type" value="Genomic_DNA"/>
</dbReference>
<organism evidence="3 4">
    <name type="scientific">Paenibacillus albus</name>
    <dbReference type="NCBI Taxonomy" id="2495582"/>
    <lineage>
        <taxon>Bacteria</taxon>
        <taxon>Bacillati</taxon>
        <taxon>Bacillota</taxon>
        <taxon>Bacilli</taxon>
        <taxon>Bacillales</taxon>
        <taxon>Paenibacillaceae</taxon>
        <taxon>Paenibacillus</taxon>
    </lineage>
</organism>
<protein>
    <submittedName>
        <fullName evidence="3">Uncharacterized protein</fullName>
    </submittedName>
</protein>
<feature type="region of interest" description="Disordered" evidence="1">
    <location>
        <begin position="31"/>
        <end position="71"/>
    </location>
</feature>
<dbReference type="PROSITE" id="PS51257">
    <property type="entry name" value="PROKAR_LIPOPROTEIN"/>
    <property type="match status" value="1"/>
</dbReference>
<keyword evidence="2" id="KW-0732">Signal</keyword>
<dbReference type="OrthoDB" id="2626906at2"/>
<proteinExistence type="predicted"/>
<name>A0A3S9A6X2_9BACL</name>
<dbReference type="Proteomes" id="UP000272528">
    <property type="component" value="Chromosome"/>
</dbReference>
<keyword evidence="4" id="KW-1185">Reference proteome</keyword>
<dbReference type="RefSeq" id="WP_126017224.1">
    <property type="nucleotide sequence ID" value="NZ_CP034437.1"/>
</dbReference>
<feature type="signal peptide" evidence="2">
    <location>
        <begin position="1"/>
        <end position="26"/>
    </location>
</feature>
<dbReference type="AlphaFoldDB" id="A0A3S9A6X2"/>
<sequence>MKNKLVKNLAIITVVLSLAIVGTACGKSNNNASANASNSNAAAGNNAAADNSASDSAATNNSSSTDNAASQADAPVVMSGVFNGINADKTIEIETGVGPLSYQISAELTDKVSKWEQGTKVKFEYKEDTITTIDKE</sequence>
<evidence type="ECO:0000313" key="3">
    <source>
        <dbReference type="EMBL" id="AZN41517.1"/>
    </source>
</evidence>
<evidence type="ECO:0000256" key="2">
    <source>
        <dbReference type="SAM" id="SignalP"/>
    </source>
</evidence>
<accession>A0A3S9A6X2</accession>
<feature type="chain" id="PRO_5019278268" evidence="2">
    <location>
        <begin position="27"/>
        <end position="136"/>
    </location>
</feature>